<evidence type="ECO:0000256" key="4">
    <source>
        <dbReference type="ARBA" id="ARBA00022454"/>
    </source>
</evidence>
<dbReference type="GO" id="GO:0000781">
    <property type="term" value="C:chromosome, telomeric region"/>
    <property type="evidence" value="ECO:0007669"/>
    <property type="project" value="UniProtKB-SubCell"/>
</dbReference>
<name>A0A6P8HIK9_ACTTE</name>
<dbReference type="GeneID" id="116289607"/>
<gene>
    <name evidence="12" type="primary">LOC116289607</name>
</gene>
<dbReference type="Pfam" id="PF09170">
    <property type="entry name" value="STN1_2"/>
    <property type="match status" value="1"/>
</dbReference>
<evidence type="ECO:0000313" key="12">
    <source>
        <dbReference type="RefSeq" id="XP_031552415.1"/>
    </source>
</evidence>
<dbReference type="InterPro" id="IPR018856">
    <property type="entry name" value="Stn1_N"/>
</dbReference>
<evidence type="ECO:0000256" key="6">
    <source>
        <dbReference type="ARBA" id="ARBA00023125"/>
    </source>
</evidence>
<dbReference type="OrthoDB" id="77828at2759"/>
<evidence type="ECO:0000313" key="11">
    <source>
        <dbReference type="Proteomes" id="UP000515163"/>
    </source>
</evidence>
<dbReference type="InterPro" id="IPR040260">
    <property type="entry name" value="RFA2-like"/>
</dbReference>
<dbReference type="InParanoid" id="A0A6P8HIK9"/>
<dbReference type="FunCoup" id="A0A6P8HIK9">
    <property type="interactions" value="556"/>
</dbReference>
<keyword evidence="5" id="KW-0779">Telomere</keyword>
<evidence type="ECO:0000256" key="5">
    <source>
        <dbReference type="ARBA" id="ARBA00022895"/>
    </source>
</evidence>
<dbReference type="InterPro" id="IPR012340">
    <property type="entry name" value="NA-bd_OB-fold"/>
</dbReference>
<evidence type="ECO:0000256" key="2">
    <source>
        <dbReference type="ARBA" id="ARBA00004574"/>
    </source>
</evidence>
<dbReference type="SUPFAM" id="SSF50249">
    <property type="entry name" value="Nucleic acid-binding proteins"/>
    <property type="match status" value="1"/>
</dbReference>
<comment type="subcellular location">
    <subcellularLocation>
        <location evidence="2">Chromosome</location>
        <location evidence="2">Telomere</location>
    </subcellularLocation>
    <subcellularLocation>
        <location evidence="1">Nucleus</location>
    </subcellularLocation>
</comment>
<dbReference type="RefSeq" id="XP_031552415.1">
    <property type="nucleotide sequence ID" value="XM_031696555.1"/>
</dbReference>
<reference evidence="12" key="1">
    <citation type="submission" date="2025-08" db="UniProtKB">
        <authorList>
            <consortium name="RefSeq"/>
        </authorList>
    </citation>
    <scope>IDENTIFICATION</scope>
    <source>
        <tissue evidence="12">Tentacle</tissue>
    </source>
</reference>
<dbReference type="AlphaFoldDB" id="A0A6P8HIK9"/>
<sequence>MATDIDLRVYYWGLNSTFWAHRKLFVKEIYELKESKEYKGIYQSGNHVIIRVEVLGTIVSVDDREKLTVYGVDDGTGIISGCYWKINSSTIDLYCLGQLVTFQGKLTTFRDQRQLTVTSIVLESNPNAEILFWLDVVKLNTEVYSTPYVLPDMASESGSSSSTQQLMEFLSKYTQESEVNGFSFRDLCSKSSVRQIALTSLGSNVIDQASNTRCFSEICKVVRKMLTQLEMKGEIYYKDASMDSYEIITDDHHLKPAIIKAIKDISKGSLHQGAHIARITDALHSTQSLCHVGSARILDSLKKLICESEIYQQSNQVYCIV</sequence>
<dbReference type="Pfam" id="PF10451">
    <property type="entry name" value="Stn1"/>
    <property type="match status" value="1"/>
</dbReference>
<evidence type="ECO:0000256" key="8">
    <source>
        <dbReference type="ARBA" id="ARBA00030039"/>
    </source>
</evidence>
<dbReference type="Gene3D" id="1.10.10.980">
    <property type="entry name" value="CST, Suppressor of Cdc13 homolog, complex subunit STN1, N-terminal domain"/>
    <property type="match status" value="1"/>
</dbReference>
<dbReference type="GO" id="GO:0005634">
    <property type="term" value="C:nucleus"/>
    <property type="evidence" value="ECO:0007669"/>
    <property type="project" value="UniProtKB-SubCell"/>
</dbReference>
<keyword evidence="7" id="KW-0539">Nucleus</keyword>
<proteinExistence type="predicted"/>
<keyword evidence="4" id="KW-0158">Chromosome</keyword>
<feature type="domain" description="CST complex subunit Stn1 N-terminal" evidence="10">
    <location>
        <begin position="10"/>
        <end position="141"/>
    </location>
</feature>
<evidence type="ECO:0000259" key="10">
    <source>
        <dbReference type="Pfam" id="PF10451"/>
    </source>
</evidence>
<accession>A0A6P8HIK9</accession>
<dbReference type="Proteomes" id="UP000515163">
    <property type="component" value="Unplaced"/>
</dbReference>
<dbReference type="KEGG" id="aten:116289607"/>
<keyword evidence="6" id="KW-0238">DNA-binding</keyword>
<dbReference type="Gene3D" id="2.40.50.140">
    <property type="entry name" value="Nucleic acid-binding proteins"/>
    <property type="match status" value="1"/>
</dbReference>
<evidence type="ECO:0000256" key="3">
    <source>
        <dbReference type="ARBA" id="ARBA00017411"/>
    </source>
</evidence>
<dbReference type="PANTHER" id="PTHR13989">
    <property type="entry name" value="REPLICATION PROTEIN A-RELATED"/>
    <property type="match status" value="1"/>
</dbReference>
<protein>
    <recommendedName>
        <fullName evidence="3">CST complex subunit STN1</fullName>
    </recommendedName>
    <alternativeName>
        <fullName evidence="8">Suppressor of cdc thirteen homolog</fullName>
    </alternativeName>
</protein>
<evidence type="ECO:0000259" key="9">
    <source>
        <dbReference type="Pfam" id="PF09170"/>
    </source>
</evidence>
<feature type="domain" description="Stn1 C-terminal" evidence="9">
    <location>
        <begin position="162"/>
        <end position="320"/>
    </location>
</feature>
<dbReference type="InterPro" id="IPR042082">
    <property type="entry name" value="CST_Stn1_wHTH1_sf"/>
</dbReference>
<dbReference type="InterPro" id="IPR015253">
    <property type="entry name" value="CST_STN1_C"/>
</dbReference>
<evidence type="ECO:0000256" key="7">
    <source>
        <dbReference type="ARBA" id="ARBA00023242"/>
    </source>
</evidence>
<dbReference type="GO" id="GO:0003677">
    <property type="term" value="F:DNA binding"/>
    <property type="evidence" value="ECO:0007669"/>
    <property type="project" value="UniProtKB-KW"/>
</dbReference>
<dbReference type="PANTHER" id="PTHR13989:SF33">
    <property type="entry name" value="CST COMPLEX SUBUNIT STN1"/>
    <property type="match status" value="1"/>
</dbReference>
<organism evidence="11 12">
    <name type="scientific">Actinia tenebrosa</name>
    <name type="common">Australian red waratah sea anemone</name>
    <dbReference type="NCBI Taxonomy" id="6105"/>
    <lineage>
        <taxon>Eukaryota</taxon>
        <taxon>Metazoa</taxon>
        <taxon>Cnidaria</taxon>
        <taxon>Anthozoa</taxon>
        <taxon>Hexacorallia</taxon>
        <taxon>Actiniaria</taxon>
        <taxon>Actiniidae</taxon>
        <taxon>Actinia</taxon>
    </lineage>
</organism>
<evidence type="ECO:0000256" key="1">
    <source>
        <dbReference type="ARBA" id="ARBA00004123"/>
    </source>
</evidence>
<keyword evidence="11" id="KW-1185">Reference proteome</keyword>